<protein>
    <recommendedName>
        <fullName evidence="4">Secreted protein</fullName>
    </recommendedName>
</protein>
<keyword evidence="1" id="KW-0732">Signal</keyword>
<gene>
    <name evidence="2" type="ORF">B0T17DRAFT_63865</name>
</gene>
<name>A0AA39XKZ0_9PEZI</name>
<evidence type="ECO:0000313" key="3">
    <source>
        <dbReference type="Proteomes" id="UP001174934"/>
    </source>
</evidence>
<dbReference type="AlphaFoldDB" id="A0AA39XKZ0"/>
<organism evidence="2 3">
    <name type="scientific">Bombardia bombarda</name>
    <dbReference type="NCBI Taxonomy" id="252184"/>
    <lineage>
        <taxon>Eukaryota</taxon>
        <taxon>Fungi</taxon>
        <taxon>Dikarya</taxon>
        <taxon>Ascomycota</taxon>
        <taxon>Pezizomycotina</taxon>
        <taxon>Sordariomycetes</taxon>
        <taxon>Sordariomycetidae</taxon>
        <taxon>Sordariales</taxon>
        <taxon>Lasiosphaeriaceae</taxon>
        <taxon>Bombardia</taxon>
    </lineage>
</organism>
<proteinExistence type="predicted"/>
<comment type="caution">
    <text evidence="2">The sequence shown here is derived from an EMBL/GenBank/DDBJ whole genome shotgun (WGS) entry which is preliminary data.</text>
</comment>
<evidence type="ECO:0008006" key="4">
    <source>
        <dbReference type="Google" id="ProtNLM"/>
    </source>
</evidence>
<evidence type="ECO:0000313" key="2">
    <source>
        <dbReference type="EMBL" id="KAK0635927.1"/>
    </source>
</evidence>
<evidence type="ECO:0000256" key="1">
    <source>
        <dbReference type="SAM" id="SignalP"/>
    </source>
</evidence>
<reference evidence="2" key="1">
    <citation type="submission" date="2023-06" db="EMBL/GenBank/DDBJ databases">
        <title>Genome-scale phylogeny and comparative genomics of the fungal order Sordariales.</title>
        <authorList>
            <consortium name="Lawrence Berkeley National Laboratory"/>
            <person name="Hensen N."/>
            <person name="Bonometti L."/>
            <person name="Westerberg I."/>
            <person name="Brannstrom I.O."/>
            <person name="Guillou S."/>
            <person name="Cros-Aarteil S."/>
            <person name="Calhoun S."/>
            <person name="Haridas S."/>
            <person name="Kuo A."/>
            <person name="Mondo S."/>
            <person name="Pangilinan J."/>
            <person name="Riley R."/>
            <person name="LaButti K."/>
            <person name="Andreopoulos B."/>
            <person name="Lipzen A."/>
            <person name="Chen C."/>
            <person name="Yanf M."/>
            <person name="Daum C."/>
            <person name="Ng V."/>
            <person name="Clum A."/>
            <person name="Steindorff A."/>
            <person name="Ohm R."/>
            <person name="Martin F."/>
            <person name="Silar P."/>
            <person name="Natvig D."/>
            <person name="Lalanne C."/>
            <person name="Gautier V."/>
            <person name="Ament-velasquez S.L."/>
            <person name="Kruys A."/>
            <person name="Hutchinson M.I."/>
            <person name="Powell A.J."/>
            <person name="Barry K."/>
            <person name="Miller A.N."/>
            <person name="Grigoriev I.V."/>
            <person name="Debuchy R."/>
            <person name="Gladieux P."/>
            <person name="Thoren M.H."/>
            <person name="Johannesson H."/>
        </authorList>
    </citation>
    <scope>NUCLEOTIDE SEQUENCE</scope>
    <source>
        <strain evidence="2">SMH3391-2</strain>
    </source>
</reference>
<feature type="signal peptide" evidence="1">
    <location>
        <begin position="1"/>
        <end position="25"/>
    </location>
</feature>
<dbReference type="EMBL" id="JAULSR010000001">
    <property type="protein sequence ID" value="KAK0635927.1"/>
    <property type="molecule type" value="Genomic_DNA"/>
</dbReference>
<sequence>MIESSFSSFLGIFILSPTISKQSAACPYLETPLSTKVHATGWSHPPAHTHTHTHTYTTHTIPLRCLSLMLALTLANQMTDSAM</sequence>
<keyword evidence="3" id="KW-1185">Reference proteome</keyword>
<feature type="chain" id="PRO_5041414153" description="Secreted protein" evidence="1">
    <location>
        <begin position="26"/>
        <end position="83"/>
    </location>
</feature>
<dbReference type="Proteomes" id="UP001174934">
    <property type="component" value="Unassembled WGS sequence"/>
</dbReference>
<accession>A0AA39XKZ0</accession>